<organism evidence="3 4">
    <name type="scientific">Bacillus gobiensis</name>
    <dbReference type="NCBI Taxonomy" id="1441095"/>
    <lineage>
        <taxon>Bacteria</taxon>
        <taxon>Bacillati</taxon>
        <taxon>Bacillota</taxon>
        <taxon>Bacilli</taxon>
        <taxon>Bacillales</taxon>
        <taxon>Bacillaceae</taxon>
        <taxon>Bacillus</taxon>
    </lineage>
</organism>
<evidence type="ECO:0000313" key="3">
    <source>
        <dbReference type="EMBL" id="ALC82273.1"/>
    </source>
</evidence>
<evidence type="ECO:0000313" key="4">
    <source>
        <dbReference type="Proteomes" id="UP000067625"/>
    </source>
</evidence>
<keyword evidence="1" id="KW-0802">TPR repeat</keyword>
<dbReference type="RefSeq" id="WP_053604058.1">
    <property type="nucleotide sequence ID" value="NZ_CP012600.1"/>
</dbReference>
<dbReference type="InterPro" id="IPR019734">
    <property type="entry name" value="TPR_rpt"/>
</dbReference>
<dbReference type="OrthoDB" id="2953146at2"/>
<dbReference type="Gene3D" id="1.25.40.10">
    <property type="entry name" value="Tetratricopeptide repeat domain"/>
    <property type="match status" value="1"/>
</dbReference>
<evidence type="ECO:0000256" key="1">
    <source>
        <dbReference type="PROSITE-ProRule" id="PRU00339"/>
    </source>
</evidence>
<dbReference type="STRING" id="1441095.AM592_12300"/>
<reference evidence="3 4" key="2">
    <citation type="journal article" date="2016" name="Int. J. Syst. Evol. Microbiol.">
        <title>Bacillus gobiensis sp. nov., isolated from a soil sample.</title>
        <authorList>
            <person name="Liu B."/>
            <person name="Liu G.H."/>
            <person name="Cetin S."/>
            <person name="Schumann P."/>
            <person name="Pan Z.Z."/>
            <person name="Chen Q.Q."/>
        </authorList>
    </citation>
    <scope>NUCLEOTIDE SEQUENCE [LARGE SCALE GENOMIC DNA]</scope>
    <source>
        <strain evidence="3 4">FJAT-4402</strain>
    </source>
</reference>
<evidence type="ECO:0000256" key="2">
    <source>
        <dbReference type="SAM" id="Coils"/>
    </source>
</evidence>
<proteinExistence type="predicted"/>
<feature type="repeat" description="TPR" evidence="1">
    <location>
        <begin position="110"/>
        <end position="143"/>
    </location>
</feature>
<dbReference type="InterPro" id="IPR011990">
    <property type="entry name" value="TPR-like_helical_dom_sf"/>
</dbReference>
<reference evidence="4" key="1">
    <citation type="submission" date="2015-08" db="EMBL/GenBank/DDBJ databases">
        <title>Genome sequencing project for genomic taxonomy and phylogenomics of Bacillus-like bacteria.</title>
        <authorList>
            <person name="Liu B."/>
            <person name="Wang J."/>
            <person name="Zhu Y."/>
            <person name="Liu G."/>
            <person name="Chen Q."/>
            <person name="Chen Z."/>
            <person name="Lan J."/>
            <person name="Che J."/>
            <person name="Ge C."/>
            <person name="Shi H."/>
            <person name="Pan Z."/>
            <person name="Liu X."/>
        </authorList>
    </citation>
    <scope>NUCLEOTIDE SEQUENCE [LARGE SCALE GENOMIC DNA]</scope>
    <source>
        <strain evidence="4">FJAT-4402</strain>
    </source>
</reference>
<dbReference type="PATRIC" id="fig|1441095.3.peg.2696"/>
<dbReference type="EMBL" id="CP012600">
    <property type="protein sequence ID" value="ALC82273.1"/>
    <property type="molecule type" value="Genomic_DNA"/>
</dbReference>
<dbReference type="PROSITE" id="PS50005">
    <property type="entry name" value="TPR"/>
    <property type="match status" value="1"/>
</dbReference>
<protein>
    <submittedName>
        <fullName evidence="3">Uncharacterized protein</fullName>
    </submittedName>
</protein>
<keyword evidence="2" id="KW-0175">Coiled coil</keyword>
<feature type="coiled-coil region" evidence="2">
    <location>
        <begin position="840"/>
        <end position="867"/>
    </location>
</feature>
<gene>
    <name evidence="3" type="ORF">AM592_12300</name>
</gene>
<accession>A0A0M4FRQ3</accession>
<dbReference type="Proteomes" id="UP000067625">
    <property type="component" value="Chromosome"/>
</dbReference>
<dbReference type="AlphaFoldDB" id="A0A0M4FRQ3"/>
<sequence length="894" mass="104368">MTSQLINKTFYKSFIDEHETKHPILVLAENHLAERQEESNDLSAVRYAQGEVYFHHKDYEAAIFKWENIEGELGNWSRKNIADSYYELKDLTSAEDIYTSIKTDDKTLLSEIYLKLFFLYQERNKTDRTYAILKKALHLDPDYPMVTELARRFYEEERDDQNATELAIKEAIRTEDIQWFHVLKEYVEQERAGTAAPEDFYEVLIVLYRIDQRKFVQLIAALWNHFRLQGSMFPWLETVNNIFLNIEVQPFESWQSVSALYKDTYSSLINGQYYINKIQPIVPTLLVNWLKISVKEEQLLAASAVLAWNEISPASFDENTIHRAQQTISDNHIDAVSVDDIKALIKTITNFGKTNELSPGNRSLWWINKLTEKSTSYIMLAGFHENKLIHQLLGDQILTPNSQAAIIYSSENPAEAHEISDQGIRKITSLSETGEKEPTRSGKDFIEIQSPNLPFDEEKKYAWIHVPSNKNAMQRYLPLADGLLFQLEAKEAFNLSELDFLLNIREQDPTLAIHFAITGKDSLDGSDTVEFLQETKGKIKEYFPDAEVFTFNDHHDWNTFLQTVDSSLARFQARRLKEKLLFMAQILTKDIIKKKEDTENEYLDLINWNKDILSRLEGFIYHYNDREAESIQEITSSYKGLINETEKQMKEKIPEIIRKSTTHMNEKSDFRKIHIELNKKMNEGIQAYLQDELLPSLTRSLEEWLNQAKATLSDSQVYLNEMSDTFNSLYGKEKLKLACDFRIFEDWKRDLGRMTGRAQIEQENILLRSKPAQLFLKGAGKLLGGLSNQKSVLYNQYKKYIENESYEEVANSITRKFLLQFELFKQALEHDINMFYQNPYQEITETIDETKNNIETSQNALDTIRANPEQYTDPLTLFDLKRTQYEWLVKGSGR</sequence>
<name>A0A0M4FRQ3_9BACI</name>
<dbReference type="SUPFAM" id="SSF48452">
    <property type="entry name" value="TPR-like"/>
    <property type="match status" value="1"/>
</dbReference>
<keyword evidence="4" id="KW-1185">Reference proteome</keyword>